<reference evidence="2 3" key="1">
    <citation type="submission" date="2016-10" db="EMBL/GenBank/DDBJ databases">
        <authorList>
            <person name="de Groot N.N."/>
        </authorList>
    </citation>
    <scope>NUCLEOTIDE SEQUENCE [LARGE SCALE GENOMIC DNA]</scope>
    <source>
        <strain evidence="2 3">DSM 26000</strain>
    </source>
</reference>
<protein>
    <submittedName>
        <fullName evidence="2">Uncharacterized protein</fullName>
    </submittedName>
</protein>
<dbReference type="EMBL" id="FOQT01000002">
    <property type="protein sequence ID" value="SFI14090.1"/>
    <property type="molecule type" value="Genomic_DNA"/>
</dbReference>
<evidence type="ECO:0000256" key="1">
    <source>
        <dbReference type="SAM" id="SignalP"/>
    </source>
</evidence>
<feature type="signal peptide" evidence="1">
    <location>
        <begin position="1"/>
        <end position="20"/>
    </location>
</feature>
<keyword evidence="3" id="KW-1185">Reference proteome</keyword>
<name>A0A1I3FSA4_9FLAO</name>
<accession>A0A1I3FSA4</accession>
<dbReference type="Proteomes" id="UP000198931">
    <property type="component" value="Unassembled WGS sequence"/>
</dbReference>
<feature type="chain" id="PRO_5011756253" evidence="1">
    <location>
        <begin position="21"/>
        <end position="92"/>
    </location>
</feature>
<gene>
    <name evidence="2" type="ORF">SAMN05443292_1594</name>
</gene>
<sequence length="92" mass="10852">MTKRFLLFLVLWTTFLKVQAQTTFEQNYLGDEFSLYKGVLLKLIDNPISGFDHTFYSDIKYCQSAYDNNVIYPDTKYNFVTVKDSLKNRNSL</sequence>
<dbReference type="RefSeq" id="WP_143093364.1">
    <property type="nucleotide sequence ID" value="NZ_FOQT01000002.1"/>
</dbReference>
<organism evidence="2 3">
    <name type="scientific">Halpernia frigidisoli</name>
    <dbReference type="NCBI Taxonomy" id="1125876"/>
    <lineage>
        <taxon>Bacteria</taxon>
        <taxon>Pseudomonadati</taxon>
        <taxon>Bacteroidota</taxon>
        <taxon>Flavobacteriia</taxon>
        <taxon>Flavobacteriales</taxon>
        <taxon>Weeksellaceae</taxon>
        <taxon>Chryseobacterium group</taxon>
        <taxon>Halpernia</taxon>
    </lineage>
</organism>
<evidence type="ECO:0000313" key="2">
    <source>
        <dbReference type="EMBL" id="SFI14090.1"/>
    </source>
</evidence>
<dbReference type="AlphaFoldDB" id="A0A1I3FSA4"/>
<evidence type="ECO:0000313" key="3">
    <source>
        <dbReference type="Proteomes" id="UP000198931"/>
    </source>
</evidence>
<proteinExistence type="predicted"/>
<keyword evidence="1" id="KW-0732">Signal</keyword>
<dbReference type="STRING" id="1125876.SAMN05443292_1594"/>